<organism evidence="1 2">
    <name type="scientific">Bacillus phage Grass</name>
    <dbReference type="NCBI Taxonomy" id="1406785"/>
    <lineage>
        <taxon>Viruses</taxon>
        <taxon>Duplodnaviria</taxon>
        <taxon>Heunggongvirae</taxon>
        <taxon>Uroviricota</taxon>
        <taxon>Caudoviricetes</taxon>
        <taxon>Herelleviridae</taxon>
        <taxon>Bastillevirinae</taxon>
        <taxon>Nitunavirus</taxon>
        <taxon>Nitunavirus grass</taxon>
    </lineage>
</organism>
<proteinExistence type="predicted"/>
<dbReference type="Proteomes" id="UP000017648">
    <property type="component" value="Segment"/>
</dbReference>
<evidence type="ECO:0000313" key="1">
    <source>
        <dbReference type="EMBL" id="AGY47282.1"/>
    </source>
</evidence>
<keyword evidence="2" id="KW-1185">Reference proteome</keyword>
<evidence type="ECO:0000313" key="2">
    <source>
        <dbReference type="Proteomes" id="UP000017648"/>
    </source>
</evidence>
<dbReference type="KEGG" id="vg:17959941"/>
<dbReference type="GeneID" id="17959941"/>
<organismHost>
    <name type="scientific">Bacillus subtilis</name>
    <dbReference type="NCBI Taxonomy" id="1423"/>
</organismHost>
<reference evidence="1 2" key="1">
    <citation type="journal article" date="2013" name="Genome Announc.">
        <title>Complete Genome of Bacillus subtilis Myophage Grass.</title>
        <authorList>
            <person name="Miller S.Y."/>
            <person name="Colquhoun J.M."/>
            <person name="Perl A.L."/>
            <person name="Chamakura K.R."/>
            <person name="Kuty Everett G.F."/>
        </authorList>
    </citation>
    <scope>NUCLEOTIDE SEQUENCE [LARGE SCALE GENOMIC DNA]</scope>
</reference>
<name>U5PXG4_BPGRA</name>
<accession>U5PXG4</accession>
<gene>
    <name evidence="1" type="ORF">Grass_17</name>
</gene>
<protein>
    <submittedName>
        <fullName evidence="1">Uncharacterized protein</fullName>
    </submittedName>
</protein>
<dbReference type="OrthoDB" id="32881at10239"/>
<sequence length="173" mass="20484">MDKLKEIEIIKAALYTDILKQKEWIEALRKQQVRKPEFEERLKETEELYDRVCKKYFKLKAESDPKPVEVKEISQEELSEFLQDKELTLVGQTTSFKTHKEIVKWDDKGNGVMIIKTFDDVESVDHCYESMGGDPYLYIETKGVDFNIRMSKEGLKDFIDMLQEAYNNSKVRR</sequence>
<dbReference type="EMBL" id="KF669652">
    <property type="protein sequence ID" value="AGY47282.1"/>
    <property type="molecule type" value="Genomic_DNA"/>
</dbReference>
<dbReference type="RefSeq" id="YP_008771383.1">
    <property type="nucleotide sequence ID" value="NC_022771.1"/>
</dbReference>